<evidence type="ECO:0000256" key="2">
    <source>
        <dbReference type="SAM" id="Coils"/>
    </source>
</evidence>
<dbReference type="RefSeq" id="WP_185661056.1">
    <property type="nucleotide sequence ID" value="NZ_CAWPOO010000012.1"/>
</dbReference>
<feature type="coiled-coil region" evidence="2">
    <location>
        <begin position="87"/>
        <end position="135"/>
    </location>
</feature>
<evidence type="ECO:0000256" key="3">
    <source>
        <dbReference type="SAM" id="MobiDB-lite"/>
    </source>
</evidence>
<gene>
    <name evidence="4" type="ORF">H5P27_14185</name>
</gene>
<feature type="region of interest" description="Disordered" evidence="3">
    <location>
        <begin position="179"/>
        <end position="201"/>
    </location>
</feature>
<evidence type="ECO:0000313" key="4">
    <source>
        <dbReference type="EMBL" id="MBC2607199.1"/>
    </source>
</evidence>
<evidence type="ECO:0000256" key="1">
    <source>
        <dbReference type="ARBA" id="ARBA00043985"/>
    </source>
</evidence>
<dbReference type="Proteomes" id="UP000526501">
    <property type="component" value="Unassembled WGS sequence"/>
</dbReference>
<name>A0A7X1B7P2_9BACT</name>
<feature type="compositionally biased region" description="Basic and acidic residues" evidence="3">
    <location>
        <begin position="179"/>
        <end position="190"/>
    </location>
</feature>
<reference evidence="4 5" key="1">
    <citation type="submission" date="2020-07" db="EMBL/GenBank/DDBJ databases">
        <authorList>
            <person name="Feng X."/>
        </authorList>
    </citation>
    <scope>NUCLEOTIDE SEQUENCE [LARGE SCALE GENOMIC DNA]</scope>
    <source>
        <strain evidence="4 5">JCM23202</strain>
    </source>
</reference>
<evidence type="ECO:0000313" key="5">
    <source>
        <dbReference type="Proteomes" id="UP000526501"/>
    </source>
</evidence>
<dbReference type="EMBL" id="JACHVC010000012">
    <property type="protein sequence ID" value="MBC2607199.1"/>
    <property type="molecule type" value="Genomic_DNA"/>
</dbReference>
<organism evidence="4 5">
    <name type="scientific">Pelagicoccus albus</name>
    <dbReference type="NCBI Taxonomy" id="415222"/>
    <lineage>
        <taxon>Bacteria</taxon>
        <taxon>Pseudomonadati</taxon>
        <taxon>Verrucomicrobiota</taxon>
        <taxon>Opitutia</taxon>
        <taxon>Puniceicoccales</taxon>
        <taxon>Pelagicoccaceae</taxon>
        <taxon>Pelagicoccus</taxon>
    </lineage>
</organism>
<dbReference type="PANTHER" id="PTHR31088">
    <property type="entry name" value="MEMBRANE-ASSOCIATED PROTEIN VIPP1, CHLOROPLASTIC"/>
    <property type="match status" value="1"/>
</dbReference>
<comment type="similarity">
    <text evidence="1">Belongs to the PspA/Vipp/IM30 family.</text>
</comment>
<dbReference type="AlphaFoldDB" id="A0A7X1B7P2"/>
<dbReference type="InterPro" id="IPR007157">
    <property type="entry name" value="PspA_VIPP1"/>
</dbReference>
<dbReference type="PANTHER" id="PTHR31088:SF6">
    <property type="entry name" value="PHAGE SHOCK PROTEIN A"/>
    <property type="match status" value="1"/>
</dbReference>
<keyword evidence="2" id="KW-0175">Coiled coil</keyword>
<dbReference type="Pfam" id="PF04012">
    <property type="entry name" value="PspA_IM30"/>
    <property type="match status" value="1"/>
</dbReference>
<proteinExistence type="inferred from homology"/>
<accession>A0A7X1B7P2</accession>
<comment type="caution">
    <text evidence="4">The sequence shown here is derived from an EMBL/GenBank/DDBJ whole genome shotgun (WGS) entry which is preliminary data.</text>
</comment>
<keyword evidence="5" id="KW-1185">Reference proteome</keyword>
<sequence>MSIFSRIFKVGQAAANKAIDKMEKPEIMLEQAIRDKDKQIMEAKKSVQGCIATERQTKAMLEKEKAEKLSWEQKAEMALKAGKEELAVKALQRATEHEQKMTTLETQWQSQRAAVDELKKEIIKMGDELAEFKRNKDFIIAQSKAAQVKKDIYEAKARISNNNKADDLMARMKAKAERQSYEADAAKELSEVSGGGGDALEKEFESMGASGGASVEVNDKLAALKAKLGTA</sequence>
<protein>
    <submittedName>
        <fullName evidence="4">PspA/IM30 family protein</fullName>
    </submittedName>
</protein>